<dbReference type="FunFam" id="3.40.50.720:FF:000026">
    <property type="entry name" value="Glyoxylate/hydroxypyruvate reductase B"/>
    <property type="match status" value="1"/>
</dbReference>
<dbReference type="SUPFAM" id="SSF52283">
    <property type="entry name" value="Formate/glycerate dehydrogenase catalytic domain-like"/>
    <property type="match status" value="1"/>
</dbReference>
<protein>
    <recommendedName>
        <fullName evidence="8">Glyoxylate/hydroxypyruvate reductase B</fullName>
        <ecNumber evidence="6">1.1.1.79</ecNumber>
        <ecNumber evidence="7">1.1.1.81</ecNumber>
    </recommendedName>
</protein>
<dbReference type="EMBL" id="QEWE01000010">
    <property type="protein sequence ID" value="REJ30499.1"/>
    <property type="molecule type" value="Genomic_DNA"/>
</dbReference>
<name>A0A150M2G9_9BACI</name>
<dbReference type="GO" id="GO:0016618">
    <property type="term" value="F:hydroxypyruvate reductase [NAD(P)H] activity"/>
    <property type="evidence" value="ECO:0007669"/>
    <property type="project" value="UniProtKB-EC"/>
</dbReference>
<evidence type="ECO:0000313" key="15">
    <source>
        <dbReference type="Proteomes" id="UP000257014"/>
    </source>
</evidence>
<dbReference type="Gene3D" id="3.40.50.720">
    <property type="entry name" value="NAD(P)-binding Rossmann-like Domain"/>
    <property type="match status" value="2"/>
</dbReference>
<proteinExistence type="inferred from homology"/>
<dbReference type="SUPFAM" id="SSF51735">
    <property type="entry name" value="NAD(P)-binding Rossmann-fold domains"/>
    <property type="match status" value="1"/>
</dbReference>
<evidence type="ECO:0000256" key="4">
    <source>
        <dbReference type="ARBA" id="ARBA00052769"/>
    </source>
</evidence>
<evidence type="ECO:0000256" key="6">
    <source>
        <dbReference type="ARBA" id="ARBA00066661"/>
    </source>
</evidence>
<evidence type="ECO:0000313" key="13">
    <source>
        <dbReference type="EMBL" id="REJ30499.1"/>
    </source>
</evidence>
<evidence type="ECO:0000256" key="9">
    <source>
        <dbReference type="RuleBase" id="RU003719"/>
    </source>
</evidence>
<evidence type="ECO:0000256" key="8">
    <source>
        <dbReference type="ARBA" id="ARBA00073362"/>
    </source>
</evidence>
<comment type="catalytic activity">
    <reaction evidence="3">
        <text>(R)-glycerate + NADP(+) = 3-hydroxypyruvate + NADPH + H(+)</text>
        <dbReference type="Rhea" id="RHEA:18657"/>
        <dbReference type="ChEBI" id="CHEBI:15378"/>
        <dbReference type="ChEBI" id="CHEBI:16659"/>
        <dbReference type="ChEBI" id="CHEBI:17180"/>
        <dbReference type="ChEBI" id="CHEBI:57783"/>
        <dbReference type="ChEBI" id="CHEBI:58349"/>
        <dbReference type="EC" id="1.1.1.81"/>
    </reaction>
</comment>
<dbReference type="GO" id="GO:0051287">
    <property type="term" value="F:NAD binding"/>
    <property type="evidence" value="ECO:0007669"/>
    <property type="project" value="InterPro"/>
</dbReference>
<dbReference type="Pfam" id="PF00389">
    <property type="entry name" value="2-Hacid_dh"/>
    <property type="match status" value="1"/>
</dbReference>
<dbReference type="InterPro" id="IPR029752">
    <property type="entry name" value="D-isomer_DH_CS1"/>
</dbReference>
<feature type="domain" description="D-isomer specific 2-hydroxyacid dehydrogenase catalytic" evidence="10">
    <location>
        <begin position="8"/>
        <end position="322"/>
    </location>
</feature>
<evidence type="ECO:0000313" key="12">
    <source>
        <dbReference type="EMBL" id="KYD18635.1"/>
    </source>
</evidence>
<evidence type="ECO:0000256" key="5">
    <source>
        <dbReference type="ARBA" id="ARBA00061278"/>
    </source>
</evidence>
<comment type="catalytic activity">
    <reaction evidence="4">
        <text>glycolate + NADP(+) = glyoxylate + NADPH + H(+)</text>
        <dbReference type="Rhea" id="RHEA:10992"/>
        <dbReference type="ChEBI" id="CHEBI:15378"/>
        <dbReference type="ChEBI" id="CHEBI:29805"/>
        <dbReference type="ChEBI" id="CHEBI:36655"/>
        <dbReference type="ChEBI" id="CHEBI:57783"/>
        <dbReference type="ChEBI" id="CHEBI:58349"/>
        <dbReference type="EC" id="1.1.1.79"/>
    </reaction>
</comment>
<dbReference type="PANTHER" id="PTHR10996">
    <property type="entry name" value="2-HYDROXYACID DEHYDROGENASE-RELATED"/>
    <property type="match status" value="1"/>
</dbReference>
<gene>
    <name evidence="12" type="ORF">B4135_2253</name>
    <name evidence="13" type="ORF">C6P37_03385</name>
</gene>
<comment type="caution">
    <text evidence="12">The sequence shown here is derived from an EMBL/GenBank/DDBJ whole genome shotgun (WGS) entry which is preliminary data.</text>
</comment>
<dbReference type="InterPro" id="IPR036291">
    <property type="entry name" value="NAD(P)-bd_dom_sf"/>
</dbReference>
<accession>A0A150M2G9</accession>
<dbReference type="EMBL" id="LQYT01000049">
    <property type="protein sequence ID" value="KYD18635.1"/>
    <property type="molecule type" value="Genomic_DNA"/>
</dbReference>
<dbReference type="PATRIC" id="fig|301148.3.peg.3757"/>
<dbReference type="PANTHER" id="PTHR10996:SF283">
    <property type="entry name" value="GLYOXYLATE_HYDROXYPYRUVATE REDUCTASE B"/>
    <property type="match status" value="1"/>
</dbReference>
<reference evidence="12 14" key="1">
    <citation type="submission" date="2016-01" db="EMBL/GenBank/DDBJ databases">
        <title>Draft Genome Sequences of Seven Thermophilic Sporeformers Isolated from Foods.</title>
        <authorList>
            <person name="Berendsen E.M."/>
            <person name="Wells-Bennik M.H."/>
            <person name="Krawcyk A.O."/>
            <person name="De Jong A."/>
            <person name="Holsappel S."/>
            <person name="Eijlander R.T."/>
            <person name="Kuipers O.P."/>
        </authorList>
    </citation>
    <scope>NUCLEOTIDE SEQUENCE [LARGE SCALE GENOMIC DNA]</scope>
    <source>
        <strain evidence="12 14">B4135</strain>
    </source>
</reference>
<evidence type="ECO:0000256" key="7">
    <source>
        <dbReference type="ARBA" id="ARBA00066674"/>
    </source>
</evidence>
<dbReference type="InterPro" id="IPR050223">
    <property type="entry name" value="D-isomer_2-hydroxyacid_DH"/>
</dbReference>
<evidence type="ECO:0000313" key="14">
    <source>
        <dbReference type="Proteomes" id="UP000075683"/>
    </source>
</evidence>
<evidence type="ECO:0000256" key="3">
    <source>
        <dbReference type="ARBA" id="ARBA00052239"/>
    </source>
</evidence>
<dbReference type="Proteomes" id="UP000075683">
    <property type="component" value="Unassembled WGS sequence"/>
</dbReference>
<dbReference type="OrthoDB" id="9805416at2"/>
<reference evidence="13 15" key="2">
    <citation type="submission" date="2018-03" db="EMBL/GenBank/DDBJ databases">
        <authorList>
            <person name="Keele B.F."/>
        </authorList>
    </citation>
    <scope>NUCLEOTIDE SEQUENCE [LARGE SCALE GENOMIC DNA]</scope>
    <source>
        <strain evidence="13">ZCTH4_d</strain>
    </source>
</reference>
<evidence type="ECO:0000256" key="2">
    <source>
        <dbReference type="ARBA" id="ARBA00051801"/>
    </source>
</evidence>
<feature type="domain" description="D-isomer specific 2-hydroxyacid dehydrogenase NAD-binding" evidence="11">
    <location>
        <begin position="112"/>
        <end position="290"/>
    </location>
</feature>
<dbReference type="AlphaFoldDB" id="A0A150M2G9"/>
<comment type="catalytic activity">
    <reaction evidence="2">
        <text>(R)-glycerate + NAD(+) = 3-hydroxypyruvate + NADH + H(+)</text>
        <dbReference type="Rhea" id="RHEA:17905"/>
        <dbReference type="ChEBI" id="CHEBI:15378"/>
        <dbReference type="ChEBI" id="CHEBI:16659"/>
        <dbReference type="ChEBI" id="CHEBI:17180"/>
        <dbReference type="ChEBI" id="CHEBI:57540"/>
        <dbReference type="ChEBI" id="CHEBI:57945"/>
        <dbReference type="EC" id="1.1.1.81"/>
    </reaction>
</comment>
<dbReference type="STRING" id="301148.B4135_2253"/>
<dbReference type="EC" id="1.1.1.81" evidence="7"/>
<organism evidence="12 14">
    <name type="scientific">Caldibacillus debilis</name>
    <dbReference type="NCBI Taxonomy" id="301148"/>
    <lineage>
        <taxon>Bacteria</taxon>
        <taxon>Bacillati</taxon>
        <taxon>Bacillota</taxon>
        <taxon>Bacilli</taxon>
        <taxon>Bacillales</taxon>
        <taxon>Bacillaceae</taxon>
        <taxon>Caldibacillus</taxon>
    </lineage>
</organism>
<dbReference type="InterPro" id="IPR006139">
    <property type="entry name" value="D-isomer_2_OHA_DH_cat_dom"/>
</dbReference>
<dbReference type="EC" id="1.1.1.79" evidence="6"/>
<dbReference type="PROSITE" id="PS00065">
    <property type="entry name" value="D_2_HYDROXYACID_DH_1"/>
    <property type="match status" value="1"/>
</dbReference>
<evidence type="ECO:0000259" key="10">
    <source>
        <dbReference type="Pfam" id="PF00389"/>
    </source>
</evidence>
<comment type="similarity">
    <text evidence="5">Belongs to the D-isomer specific 2-hydroxyacid dehydrogenase family. GhrB subfamily.</text>
</comment>
<dbReference type="Proteomes" id="UP000257014">
    <property type="component" value="Unassembled WGS sequence"/>
</dbReference>
<dbReference type="GO" id="GO:0005829">
    <property type="term" value="C:cytosol"/>
    <property type="evidence" value="ECO:0007669"/>
    <property type="project" value="TreeGrafter"/>
</dbReference>
<dbReference type="RefSeq" id="WP_020155195.1">
    <property type="nucleotide sequence ID" value="NZ_JBAIZG010000032.1"/>
</dbReference>
<evidence type="ECO:0000259" key="11">
    <source>
        <dbReference type="Pfam" id="PF02826"/>
    </source>
</evidence>
<sequence>MTAKPYIYVTRQLPAEIIEKLRRFAEVGVWPSEERPVPRDVLLREAAKADGLFAMLSDRIDEELLSAAKRLKVVANLGVGYDNIDVGKATELGVAVCNTPDILTDTTADLTMALILMAGRRLGEALECVKNGRWKSWSPFFMAGTDIHHKTLGIVGMGKIGEAVAERARGFSMKVLYHNRHRKPEAEKRLGAVYRSFDDLLRESDYVVCLTPLTDETRGMFDREAFKKMKPSAFFINVARGAVAVEEDLIEALEKGEIAGAGLDVFAEEPVRPDHPLLKMKQVVPLPHIGSASTETRWAMMERCAENLEAVLSGRPPVNVVNPSVLQRSHL</sequence>
<evidence type="ECO:0000256" key="1">
    <source>
        <dbReference type="ARBA" id="ARBA00023002"/>
    </source>
</evidence>
<dbReference type="GO" id="GO:0030267">
    <property type="term" value="F:glyoxylate reductase (NADPH) activity"/>
    <property type="evidence" value="ECO:0007669"/>
    <property type="project" value="UniProtKB-EC"/>
</dbReference>
<dbReference type="Pfam" id="PF02826">
    <property type="entry name" value="2-Hacid_dh_C"/>
    <property type="match status" value="1"/>
</dbReference>
<dbReference type="InterPro" id="IPR006140">
    <property type="entry name" value="D-isomer_DH_NAD-bd"/>
</dbReference>
<dbReference type="CDD" id="cd05301">
    <property type="entry name" value="GDH"/>
    <property type="match status" value="1"/>
</dbReference>
<keyword evidence="1 9" id="KW-0560">Oxidoreductase</keyword>